<dbReference type="Proteomes" id="UP000663760">
    <property type="component" value="Chromosome 18"/>
</dbReference>
<keyword evidence="2" id="KW-0175">Coiled coil</keyword>
<sequence>MGHDGGRDRGLRHGRKTRTAVKQQFRQQTATEAQPVGGGGHPVPSPGAVAGRGGFLDDEDSPSGASCGESGWGYCTEEQLEELLLRNLDQVYREALAKLAALGYDEDLALSAVLRNGHCYGSMDAQSNIIQNSLAQIDSLSGPDPSSDGGGGSSAAFSDLRHLVEYSLAGMVCLLRQVRPHLTRGDAMWCLLMSDLHIGRASTIDVPVTPAIGAGGDDFAEDGNSDIELECARRFDLPPAMESLLRRNVAAFGIGFRARSKTPPMSTPAGSQLGPFSLNQSFEDGAGLGAGTRDSTDSDVVSPVLSGLEKLNIEEEKAIGEVAEDQKKEIIADIFREIRGLEEQLNERMEWAQDKAFQAAGKLSCDLSELRILRQDREETLNAKSTRQIMDDSSIKKIEDMEDALRKVSIEVDRANEVVRRLELENKELKAEMAASKLSASESAMMSMEIAKREKKSMKKLAAWEKQRIELQGSITEEKKKVEQLQQHSTQMKKAKTEMEGKLRQEMKAKEEAVARGEEERKAKEACEGGIRRKRDALRRKVEVDFQRHRDDIQRLQDELARLKSSPRPAALRSPLPTPPLPPSPVAAAVRHRAPVRAAAAEAAGRRECLTCRREVCVVFLPCAHQVLCASCSDNHEKKARARCPTCNLRIQRRIRVFGATA</sequence>
<dbReference type="CDD" id="cd23128">
    <property type="entry name" value="RING-HC_MIP1-like"/>
    <property type="match status" value="1"/>
</dbReference>
<dbReference type="PROSITE" id="PS50089">
    <property type="entry name" value="ZF_RING_2"/>
    <property type="match status" value="1"/>
</dbReference>
<accession>A0A7I8LLS8</accession>
<feature type="domain" description="RING-type" evidence="4">
    <location>
        <begin position="609"/>
        <end position="648"/>
    </location>
</feature>
<gene>
    <name evidence="5" type="ORF">SI8410_18021711</name>
</gene>
<dbReference type="EMBL" id="LR746281">
    <property type="protein sequence ID" value="CAA7411033.1"/>
    <property type="molecule type" value="Genomic_DNA"/>
</dbReference>
<dbReference type="PANTHER" id="PTHR46405">
    <property type="entry name" value="OS05G0141500 PROTEIN"/>
    <property type="match status" value="1"/>
</dbReference>
<name>A0A7I8LLS8_SPIIN</name>
<feature type="region of interest" description="Disordered" evidence="3">
    <location>
        <begin position="1"/>
        <end position="68"/>
    </location>
</feature>
<evidence type="ECO:0000259" key="4">
    <source>
        <dbReference type="PROSITE" id="PS50089"/>
    </source>
</evidence>
<feature type="compositionally biased region" description="Basic and acidic residues" evidence="3">
    <location>
        <begin position="1"/>
        <end position="11"/>
    </location>
</feature>
<dbReference type="OrthoDB" id="1711136at2759"/>
<evidence type="ECO:0000313" key="6">
    <source>
        <dbReference type="Proteomes" id="UP000663760"/>
    </source>
</evidence>
<dbReference type="Pfam" id="PF13920">
    <property type="entry name" value="zf-C3HC4_3"/>
    <property type="match status" value="1"/>
</dbReference>
<feature type="compositionally biased region" description="Polar residues" evidence="3">
    <location>
        <begin position="20"/>
        <end position="32"/>
    </location>
</feature>
<keyword evidence="1" id="KW-0479">Metal-binding</keyword>
<dbReference type="AlphaFoldDB" id="A0A7I8LLS8"/>
<evidence type="ECO:0000256" key="2">
    <source>
        <dbReference type="SAM" id="Coils"/>
    </source>
</evidence>
<proteinExistence type="predicted"/>
<dbReference type="InterPro" id="IPR046934">
    <property type="entry name" value="PIR2-like"/>
</dbReference>
<keyword evidence="1" id="KW-0862">Zinc</keyword>
<dbReference type="Gene3D" id="3.30.40.10">
    <property type="entry name" value="Zinc/RING finger domain, C3HC4 (zinc finger)"/>
    <property type="match status" value="1"/>
</dbReference>
<feature type="coiled-coil region" evidence="2">
    <location>
        <begin position="398"/>
        <end position="439"/>
    </location>
</feature>
<dbReference type="GO" id="GO:0008270">
    <property type="term" value="F:zinc ion binding"/>
    <property type="evidence" value="ECO:0007669"/>
    <property type="project" value="UniProtKB-KW"/>
</dbReference>
<dbReference type="InterPro" id="IPR001841">
    <property type="entry name" value="Znf_RING"/>
</dbReference>
<evidence type="ECO:0000256" key="1">
    <source>
        <dbReference type="PROSITE-ProRule" id="PRU00175"/>
    </source>
</evidence>
<dbReference type="InterPro" id="IPR046527">
    <property type="entry name" value="PIR2-like_helical"/>
</dbReference>
<dbReference type="PANTHER" id="PTHR46405:SF3">
    <property type="entry name" value="RING_U-BOX SUPERFAMILY PROTEIN"/>
    <property type="match status" value="1"/>
</dbReference>
<feature type="region of interest" description="Disordered" evidence="3">
    <location>
        <begin position="562"/>
        <end position="581"/>
    </location>
</feature>
<keyword evidence="6" id="KW-1185">Reference proteome</keyword>
<dbReference type="InterPro" id="IPR013083">
    <property type="entry name" value="Znf_RING/FYVE/PHD"/>
</dbReference>
<dbReference type="SUPFAM" id="SSF57850">
    <property type="entry name" value="RING/U-box"/>
    <property type="match status" value="1"/>
</dbReference>
<organism evidence="5 6">
    <name type="scientific">Spirodela intermedia</name>
    <name type="common">Intermediate duckweed</name>
    <dbReference type="NCBI Taxonomy" id="51605"/>
    <lineage>
        <taxon>Eukaryota</taxon>
        <taxon>Viridiplantae</taxon>
        <taxon>Streptophyta</taxon>
        <taxon>Embryophyta</taxon>
        <taxon>Tracheophyta</taxon>
        <taxon>Spermatophyta</taxon>
        <taxon>Magnoliopsida</taxon>
        <taxon>Liliopsida</taxon>
        <taxon>Araceae</taxon>
        <taxon>Lemnoideae</taxon>
        <taxon>Spirodela</taxon>
    </lineage>
</organism>
<evidence type="ECO:0000256" key="3">
    <source>
        <dbReference type="SAM" id="MobiDB-lite"/>
    </source>
</evidence>
<dbReference type="Pfam" id="PF20235">
    <property type="entry name" value="PIR2-like_helical"/>
    <property type="match status" value="1"/>
</dbReference>
<evidence type="ECO:0000313" key="5">
    <source>
        <dbReference type="EMBL" id="CAA7411033.1"/>
    </source>
</evidence>
<keyword evidence="1" id="KW-0863">Zinc-finger</keyword>
<reference evidence="5" key="1">
    <citation type="submission" date="2020-02" db="EMBL/GenBank/DDBJ databases">
        <authorList>
            <person name="Scholz U."/>
            <person name="Mascher M."/>
            <person name="Fiebig A."/>
        </authorList>
    </citation>
    <scope>NUCLEOTIDE SEQUENCE</scope>
</reference>
<protein>
    <recommendedName>
        <fullName evidence="4">RING-type domain-containing protein</fullName>
    </recommendedName>
</protein>
<feature type="compositionally biased region" description="Low complexity" evidence="3">
    <location>
        <begin position="566"/>
        <end position="575"/>
    </location>
</feature>